<dbReference type="InterPro" id="IPR006029">
    <property type="entry name" value="Neurotrans-gated_channel_TM"/>
</dbReference>
<evidence type="ECO:0000256" key="1">
    <source>
        <dbReference type="SAM" id="Phobius"/>
    </source>
</evidence>
<dbReference type="InterPro" id="IPR036719">
    <property type="entry name" value="Neuro-gated_channel_TM_sf"/>
</dbReference>
<keyword evidence="1" id="KW-1133">Transmembrane helix</keyword>
<dbReference type="Pfam" id="PF02932">
    <property type="entry name" value="Neur_chan_memb"/>
    <property type="match status" value="1"/>
</dbReference>
<evidence type="ECO:0000259" key="2">
    <source>
        <dbReference type="Pfam" id="PF02932"/>
    </source>
</evidence>
<evidence type="ECO:0000313" key="3">
    <source>
        <dbReference type="EMBL" id="KOF77024.1"/>
    </source>
</evidence>
<dbReference type="OrthoDB" id="5975154at2759"/>
<dbReference type="GO" id="GO:0016020">
    <property type="term" value="C:membrane"/>
    <property type="evidence" value="ECO:0007669"/>
    <property type="project" value="InterPro"/>
</dbReference>
<gene>
    <name evidence="3" type="ORF">OCBIM_22032606mg</name>
</gene>
<keyword evidence="1" id="KW-0472">Membrane</keyword>
<dbReference type="SUPFAM" id="SSF90112">
    <property type="entry name" value="Neurotransmitter-gated ion-channel transmembrane pore"/>
    <property type="match status" value="1"/>
</dbReference>
<dbReference type="Gene3D" id="1.20.58.390">
    <property type="entry name" value="Neurotransmitter-gated ion-channel transmembrane domain"/>
    <property type="match status" value="1"/>
</dbReference>
<keyword evidence="1" id="KW-0812">Transmembrane</keyword>
<dbReference type="InterPro" id="IPR038050">
    <property type="entry name" value="Neuro_actylchol_rec"/>
</dbReference>
<dbReference type="AlphaFoldDB" id="A0A0L8GJF5"/>
<proteinExistence type="predicted"/>
<dbReference type="GO" id="GO:0006811">
    <property type="term" value="P:monoatomic ion transport"/>
    <property type="evidence" value="ECO:0007669"/>
    <property type="project" value="InterPro"/>
</dbReference>
<accession>A0A0L8GJF5</accession>
<reference evidence="3" key="1">
    <citation type="submission" date="2015-07" db="EMBL/GenBank/DDBJ databases">
        <title>MeaNS - Measles Nucleotide Surveillance Program.</title>
        <authorList>
            <person name="Tran T."/>
            <person name="Druce J."/>
        </authorList>
    </citation>
    <scope>NUCLEOTIDE SEQUENCE</scope>
    <source>
        <strain evidence="3">UCB-OBI-ISO-001</strain>
        <tissue evidence="3">Gonad</tissue>
    </source>
</reference>
<name>A0A0L8GJF5_OCTBM</name>
<protein>
    <recommendedName>
        <fullName evidence="2">Neurotransmitter-gated ion-channel transmembrane domain-containing protein</fullName>
    </recommendedName>
</protein>
<dbReference type="EMBL" id="KQ421605">
    <property type="protein sequence ID" value="KOF77024.1"/>
    <property type="molecule type" value="Genomic_DNA"/>
</dbReference>
<feature type="domain" description="Neurotransmitter-gated ion-channel transmembrane" evidence="2">
    <location>
        <begin position="7"/>
        <end position="37"/>
    </location>
</feature>
<sequence length="63" mass="7454">MYLIWEVRDWKFVAMVLDRFFLYIFTSTCLAGTLCIFLYAPSLYDHRIPMEGSNEIGNTTCIY</sequence>
<feature type="transmembrane region" description="Helical" evidence="1">
    <location>
        <begin position="20"/>
        <end position="40"/>
    </location>
</feature>
<organism evidence="3">
    <name type="scientific">Octopus bimaculoides</name>
    <name type="common">California two-spotted octopus</name>
    <dbReference type="NCBI Taxonomy" id="37653"/>
    <lineage>
        <taxon>Eukaryota</taxon>
        <taxon>Metazoa</taxon>
        <taxon>Spiralia</taxon>
        <taxon>Lophotrochozoa</taxon>
        <taxon>Mollusca</taxon>
        <taxon>Cephalopoda</taxon>
        <taxon>Coleoidea</taxon>
        <taxon>Octopodiformes</taxon>
        <taxon>Octopoda</taxon>
        <taxon>Incirrata</taxon>
        <taxon>Octopodidae</taxon>
        <taxon>Octopus</taxon>
    </lineage>
</organism>